<proteinExistence type="predicted"/>
<dbReference type="EMBL" id="UIVS01000001">
    <property type="protein sequence ID" value="SVP89760.1"/>
    <property type="molecule type" value="Genomic_DNA"/>
</dbReference>
<evidence type="ECO:0000256" key="1">
    <source>
        <dbReference type="SAM" id="Phobius"/>
    </source>
</evidence>
<protein>
    <submittedName>
        <fullName evidence="2">Uncharacterized protein</fullName>
    </submittedName>
</protein>
<keyword evidence="1" id="KW-0472">Membrane</keyword>
<evidence type="ECO:0000313" key="2">
    <source>
        <dbReference type="EMBL" id="SVP88604.1"/>
    </source>
</evidence>
<dbReference type="EMBL" id="UIVT01000001">
    <property type="protein sequence ID" value="SVP88604.1"/>
    <property type="molecule type" value="Genomic_DNA"/>
</dbReference>
<feature type="transmembrane region" description="Helical" evidence="1">
    <location>
        <begin position="12"/>
        <end position="29"/>
    </location>
</feature>
<name>A0A3B0N0Q0_THEAN</name>
<keyword evidence="1" id="KW-0812">Transmembrane</keyword>
<reference evidence="2" key="1">
    <citation type="submission" date="2018-07" db="EMBL/GenBank/DDBJ databases">
        <authorList>
            <person name="Quirk P.G."/>
            <person name="Krulwich T.A."/>
        </authorList>
    </citation>
    <scope>NUCLEOTIDE SEQUENCE</scope>
    <source>
        <strain evidence="2">Anand</strain>
    </source>
</reference>
<accession>A0A3B0N0Q0</accession>
<evidence type="ECO:0000313" key="3">
    <source>
        <dbReference type="EMBL" id="SVP89760.1"/>
    </source>
</evidence>
<sequence>MNIFLSNNHNGPVSLIYKLIFLIIFVTYFPQKIQCFIKNFDSNIKFNNKYYGLLNLNLENFNRRTFDTLFRLQSRTSIETVIHTADYKNYDPNCIKYHKANYWREKSDEELHEEIRKIRKVLVKIEECIKVKDPTLLPDSKKNAKRTQAQLLFILHERHLNSLRNSQKTTKDSNINK</sequence>
<gene>
    <name evidence="2" type="ORF">TAT_000046300</name>
    <name evidence="3" type="ORF">TAV_000045900</name>
</gene>
<dbReference type="AlphaFoldDB" id="A0A3B0N0Q0"/>
<organism evidence="2">
    <name type="scientific">Theileria annulata</name>
    <dbReference type="NCBI Taxonomy" id="5874"/>
    <lineage>
        <taxon>Eukaryota</taxon>
        <taxon>Sar</taxon>
        <taxon>Alveolata</taxon>
        <taxon>Apicomplexa</taxon>
        <taxon>Aconoidasida</taxon>
        <taxon>Piroplasmida</taxon>
        <taxon>Theileriidae</taxon>
        <taxon>Theileria</taxon>
    </lineage>
</organism>
<dbReference type="VEuPathDB" id="PiroplasmaDB:TA20765"/>
<keyword evidence="1" id="KW-1133">Transmembrane helix</keyword>